<dbReference type="Proteomes" id="UP000499080">
    <property type="component" value="Unassembled WGS sequence"/>
</dbReference>
<keyword evidence="1" id="KW-1133">Transmembrane helix</keyword>
<comment type="caution">
    <text evidence="2">The sequence shown here is derived from an EMBL/GenBank/DDBJ whole genome shotgun (WGS) entry which is preliminary data.</text>
</comment>
<accession>A0A4Y2ICF9</accession>
<reference evidence="2 3" key="1">
    <citation type="journal article" date="2019" name="Sci. Rep.">
        <title>Orb-weaving spider Araneus ventricosus genome elucidates the spidroin gene catalogue.</title>
        <authorList>
            <person name="Kono N."/>
            <person name="Nakamura H."/>
            <person name="Ohtoshi R."/>
            <person name="Moran D.A.P."/>
            <person name="Shinohara A."/>
            <person name="Yoshida Y."/>
            <person name="Fujiwara M."/>
            <person name="Mori M."/>
            <person name="Tomita M."/>
            <person name="Arakawa K."/>
        </authorList>
    </citation>
    <scope>NUCLEOTIDE SEQUENCE [LARGE SCALE GENOMIC DNA]</scope>
</reference>
<organism evidence="2 3">
    <name type="scientific">Araneus ventricosus</name>
    <name type="common">Orbweaver spider</name>
    <name type="synonym">Epeira ventricosa</name>
    <dbReference type="NCBI Taxonomy" id="182803"/>
    <lineage>
        <taxon>Eukaryota</taxon>
        <taxon>Metazoa</taxon>
        <taxon>Ecdysozoa</taxon>
        <taxon>Arthropoda</taxon>
        <taxon>Chelicerata</taxon>
        <taxon>Arachnida</taxon>
        <taxon>Araneae</taxon>
        <taxon>Araneomorphae</taxon>
        <taxon>Entelegynae</taxon>
        <taxon>Araneoidea</taxon>
        <taxon>Araneidae</taxon>
        <taxon>Araneus</taxon>
    </lineage>
</organism>
<proteinExistence type="predicted"/>
<name>A0A4Y2ICF9_ARAVE</name>
<protein>
    <submittedName>
        <fullName evidence="2">Uncharacterized protein</fullName>
    </submittedName>
</protein>
<feature type="transmembrane region" description="Helical" evidence="1">
    <location>
        <begin position="44"/>
        <end position="64"/>
    </location>
</feature>
<keyword evidence="1" id="KW-0812">Transmembrane</keyword>
<gene>
    <name evidence="2" type="ORF">AVEN_28179_1</name>
</gene>
<keyword evidence="1" id="KW-0472">Membrane</keyword>
<dbReference type="EMBL" id="BGPR01002530">
    <property type="protein sequence ID" value="GBM74979.1"/>
    <property type="molecule type" value="Genomic_DNA"/>
</dbReference>
<evidence type="ECO:0000256" key="1">
    <source>
        <dbReference type="SAM" id="Phobius"/>
    </source>
</evidence>
<dbReference type="AlphaFoldDB" id="A0A4Y2ICF9"/>
<sequence>MMSTVAHGALVTKSLAINDNYEEISYMIPHICLYYLPLLFTGDIFITFSGALISLLCSFVFVAVDCDHDEWHFAIASTPSSNQQLGSHVSVQSETLMNKKGAQFVIS</sequence>
<evidence type="ECO:0000313" key="3">
    <source>
        <dbReference type="Proteomes" id="UP000499080"/>
    </source>
</evidence>
<keyword evidence="3" id="KW-1185">Reference proteome</keyword>
<evidence type="ECO:0000313" key="2">
    <source>
        <dbReference type="EMBL" id="GBM74979.1"/>
    </source>
</evidence>